<reference evidence="1" key="2">
    <citation type="submission" date="2020-11" db="EMBL/GenBank/DDBJ databases">
        <authorList>
            <person name="McCartney M.A."/>
            <person name="Auch B."/>
            <person name="Kono T."/>
            <person name="Mallez S."/>
            <person name="Becker A."/>
            <person name="Gohl D.M."/>
            <person name="Silverstein K.A.T."/>
            <person name="Koren S."/>
            <person name="Bechman K.B."/>
            <person name="Herman A."/>
            <person name="Abrahante J.E."/>
            <person name="Garbe J."/>
        </authorList>
    </citation>
    <scope>NUCLEOTIDE SEQUENCE</scope>
    <source>
        <strain evidence="1">Duluth1</strain>
        <tissue evidence="1">Whole animal</tissue>
    </source>
</reference>
<reference evidence="1" key="1">
    <citation type="journal article" date="2019" name="bioRxiv">
        <title>The Genome of the Zebra Mussel, Dreissena polymorpha: A Resource for Invasive Species Research.</title>
        <authorList>
            <person name="McCartney M.A."/>
            <person name="Auch B."/>
            <person name="Kono T."/>
            <person name="Mallez S."/>
            <person name="Zhang Y."/>
            <person name="Obille A."/>
            <person name="Becker A."/>
            <person name="Abrahante J.E."/>
            <person name="Garbe J."/>
            <person name="Badalamenti J.P."/>
            <person name="Herman A."/>
            <person name="Mangelson H."/>
            <person name="Liachko I."/>
            <person name="Sullivan S."/>
            <person name="Sone E.D."/>
            <person name="Koren S."/>
            <person name="Silverstein K.A.T."/>
            <person name="Beckman K.B."/>
            <person name="Gohl D.M."/>
        </authorList>
    </citation>
    <scope>NUCLEOTIDE SEQUENCE</scope>
    <source>
        <strain evidence="1">Duluth1</strain>
        <tissue evidence="1">Whole animal</tissue>
    </source>
</reference>
<dbReference type="AlphaFoldDB" id="A0A9D4HKV5"/>
<proteinExistence type="predicted"/>
<organism evidence="1 2">
    <name type="scientific">Dreissena polymorpha</name>
    <name type="common">Zebra mussel</name>
    <name type="synonym">Mytilus polymorpha</name>
    <dbReference type="NCBI Taxonomy" id="45954"/>
    <lineage>
        <taxon>Eukaryota</taxon>
        <taxon>Metazoa</taxon>
        <taxon>Spiralia</taxon>
        <taxon>Lophotrochozoa</taxon>
        <taxon>Mollusca</taxon>
        <taxon>Bivalvia</taxon>
        <taxon>Autobranchia</taxon>
        <taxon>Heteroconchia</taxon>
        <taxon>Euheterodonta</taxon>
        <taxon>Imparidentia</taxon>
        <taxon>Neoheterodontei</taxon>
        <taxon>Myida</taxon>
        <taxon>Dreissenoidea</taxon>
        <taxon>Dreissenidae</taxon>
        <taxon>Dreissena</taxon>
    </lineage>
</organism>
<keyword evidence="2" id="KW-1185">Reference proteome</keyword>
<name>A0A9D4HKV5_DREPO</name>
<comment type="caution">
    <text evidence="1">The sequence shown here is derived from an EMBL/GenBank/DDBJ whole genome shotgun (WGS) entry which is preliminary data.</text>
</comment>
<accession>A0A9D4HKV5</accession>
<evidence type="ECO:0000313" key="1">
    <source>
        <dbReference type="EMBL" id="KAH3724122.1"/>
    </source>
</evidence>
<dbReference type="EMBL" id="JAIWYP010000012">
    <property type="protein sequence ID" value="KAH3724122.1"/>
    <property type="molecule type" value="Genomic_DNA"/>
</dbReference>
<protein>
    <submittedName>
        <fullName evidence="1">Uncharacterized protein</fullName>
    </submittedName>
</protein>
<gene>
    <name evidence="1" type="ORF">DPMN_049932</name>
</gene>
<dbReference type="Proteomes" id="UP000828390">
    <property type="component" value="Unassembled WGS sequence"/>
</dbReference>
<evidence type="ECO:0000313" key="2">
    <source>
        <dbReference type="Proteomes" id="UP000828390"/>
    </source>
</evidence>
<sequence length="116" mass="13181">MASYWSKRRKIVSSVNLQVDAISNIYTETNQINNDAELVDSTVPSYSKEYPDLQIPLFVDNEESDALDLASDSENSASSVADHDTLNIFIKMEFMMSPNMKHLTILIQFLMKMVLI</sequence>